<dbReference type="RefSeq" id="WP_028372515.1">
    <property type="nucleotide sequence ID" value="NZ_CAAAJD010000004.1"/>
</dbReference>
<keyword evidence="3" id="KW-1185">Reference proteome</keyword>
<dbReference type="PROSITE" id="PS50297">
    <property type="entry name" value="ANK_REP_REGION"/>
    <property type="match status" value="1"/>
</dbReference>
<organism evidence="2 3">
    <name type="scientific">Legionella lansingensis</name>
    <dbReference type="NCBI Taxonomy" id="45067"/>
    <lineage>
        <taxon>Bacteria</taxon>
        <taxon>Pseudomonadati</taxon>
        <taxon>Pseudomonadota</taxon>
        <taxon>Gammaproteobacteria</taxon>
        <taxon>Legionellales</taxon>
        <taxon>Legionellaceae</taxon>
        <taxon>Legionella</taxon>
    </lineage>
</organism>
<feature type="repeat" description="ANK" evidence="1">
    <location>
        <begin position="379"/>
        <end position="411"/>
    </location>
</feature>
<dbReference type="EMBL" id="LNYI01000057">
    <property type="protein sequence ID" value="KTD18807.1"/>
    <property type="molecule type" value="Genomic_DNA"/>
</dbReference>
<evidence type="ECO:0000313" key="2">
    <source>
        <dbReference type="EMBL" id="KTD18807.1"/>
    </source>
</evidence>
<dbReference type="InterPro" id="IPR036770">
    <property type="entry name" value="Ankyrin_rpt-contain_sf"/>
</dbReference>
<dbReference type="SUPFAM" id="SSF48403">
    <property type="entry name" value="Ankyrin repeat"/>
    <property type="match status" value="1"/>
</dbReference>
<gene>
    <name evidence="2" type="ORF">Llan_2410</name>
</gene>
<dbReference type="Gene3D" id="1.25.40.20">
    <property type="entry name" value="Ankyrin repeat-containing domain"/>
    <property type="match status" value="1"/>
</dbReference>
<dbReference type="Proteomes" id="UP000054869">
    <property type="component" value="Unassembled WGS sequence"/>
</dbReference>
<dbReference type="AlphaFoldDB" id="A0A0W0VFB8"/>
<sequence length="489" mass="55339">MPVSKEIIHYLWVGSPSKIDPQVIAGHDIAGPIKMAKQLQVQREKGQDSYTIKFWCLEKHKLFYQKQFAEEGIDIVEVCSIEDLLKKEQDGELADRAKFVRDFMNTTSLNEVTERVKLKDLLSLFLLASQGGYFFDTNVSPEKGKTVSLPGEPTVTTAKSGFQNSNDFYMMYSPKRADSNMLAIFDAWKEDPGFGNLSVFRAPQEPVPYFAKEMGVKKQSYKSYYTNNGGLFYWLQRTHNSGELDVFEENIKYGDVNHQQAYSQNMKELENFSLCYLDDPVTTETLLAIPFKTNTAYVSTKDWKMYYVDKKANTAVLVYDGCSTLFDIFPGKYHSSKIELANEGKLLKIIASLEKPISGHPRLISNETNYHPPYIINKENCTLLHQAVLTKNIEQVKSLLKAGARLDLKATYEIKPEGKILEVTAKELADYLGHTEIANLLQSNLVHSGPKSELPVKEAVKGDLLVFKKIPTEPVETKEEDHKLGEGPP</sequence>
<protein>
    <submittedName>
        <fullName evidence="2">Uncharacterized protein</fullName>
    </submittedName>
</protein>
<evidence type="ECO:0000313" key="3">
    <source>
        <dbReference type="Proteomes" id="UP000054869"/>
    </source>
</evidence>
<proteinExistence type="predicted"/>
<dbReference type="eggNOG" id="ENOG5031EU1">
    <property type="taxonomic scope" value="Bacteria"/>
</dbReference>
<reference evidence="2 3" key="1">
    <citation type="submission" date="2015-11" db="EMBL/GenBank/DDBJ databases">
        <title>Genomic analysis of 38 Legionella species identifies large and diverse effector repertoires.</title>
        <authorList>
            <person name="Burstein D."/>
            <person name="Amaro F."/>
            <person name="Zusman T."/>
            <person name="Lifshitz Z."/>
            <person name="Cohen O."/>
            <person name="Gilbert J.A."/>
            <person name="Pupko T."/>
            <person name="Shuman H.A."/>
            <person name="Segal G."/>
        </authorList>
    </citation>
    <scope>NUCLEOTIDE SEQUENCE [LARGE SCALE GENOMIC DNA]</scope>
    <source>
        <strain evidence="2 3">ATCC 49751</strain>
    </source>
</reference>
<accession>A0A0W0VFB8</accession>
<keyword evidence="1" id="KW-0040">ANK repeat</keyword>
<dbReference type="PROSITE" id="PS50088">
    <property type="entry name" value="ANK_REPEAT"/>
    <property type="match status" value="1"/>
</dbReference>
<dbReference type="InterPro" id="IPR002110">
    <property type="entry name" value="Ankyrin_rpt"/>
</dbReference>
<evidence type="ECO:0000256" key="1">
    <source>
        <dbReference type="PROSITE-ProRule" id="PRU00023"/>
    </source>
</evidence>
<comment type="caution">
    <text evidence="2">The sequence shown here is derived from an EMBL/GenBank/DDBJ whole genome shotgun (WGS) entry which is preliminary data.</text>
</comment>
<name>A0A0W0VFB8_9GAMM</name>
<dbReference type="PATRIC" id="fig|45067.4.peg.2530"/>